<keyword evidence="1" id="KW-0732">Signal</keyword>
<dbReference type="AlphaFoldDB" id="A0A131YXN1"/>
<evidence type="ECO:0000313" key="2">
    <source>
        <dbReference type="EMBL" id="JAP83959.1"/>
    </source>
</evidence>
<name>A0A131YXN1_RHIAP</name>
<protein>
    <submittedName>
        <fullName evidence="2">Lipocalin</fullName>
    </submittedName>
</protein>
<organism evidence="2">
    <name type="scientific">Rhipicephalus appendiculatus</name>
    <name type="common">Brown ear tick</name>
    <dbReference type="NCBI Taxonomy" id="34631"/>
    <lineage>
        <taxon>Eukaryota</taxon>
        <taxon>Metazoa</taxon>
        <taxon>Ecdysozoa</taxon>
        <taxon>Arthropoda</taxon>
        <taxon>Chelicerata</taxon>
        <taxon>Arachnida</taxon>
        <taxon>Acari</taxon>
        <taxon>Parasitiformes</taxon>
        <taxon>Ixodida</taxon>
        <taxon>Ixodoidea</taxon>
        <taxon>Ixodidae</taxon>
        <taxon>Rhipicephalinae</taxon>
        <taxon>Rhipicephalus</taxon>
        <taxon>Rhipicephalus</taxon>
    </lineage>
</organism>
<feature type="signal peptide" evidence="1">
    <location>
        <begin position="1"/>
        <end position="21"/>
    </location>
</feature>
<accession>A0A131YXN1</accession>
<sequence>MARKLILAILLLASSLTVLECAFSFFRRRAYKIHKFVDSKEPIWTYTTSRRTDILCEVDVMMNISATAIFFTRSSYDRKGRTSAVLRGEFHQRRKKHMLVHTQEITGGVYDLHEEMLYMSSDHSCAVFMVTRLFGGTFRSYDLRLRNSSVAKGPRKDCVRKLKRRDRRVQVIYRPMCQDILHSKAPTTMPNSTVKG</sequence>
<evidence type="ECO:0000256" key="1">
    <source>
        <dbReference type="SAM" id="SignalP"/>
    </source>
</evidence>
<proteinExistence type="predicted"/>
<reference evidence="2" key="1">
    <citation type="journal article" date="2016" name="Ticks Tick Borne Dis.">
        <title>De novo assembly and annotation of the salivary gland transcriptome of Rhipicephalus appendiculatus male and female ticks during blood feeding.</title>
        <authorList>
            <person name="de Castro M.H."/>
            <person name="de Klerk D."/>
            <person name="Pienaar R."/>
            <person name="Latif A.A."/>
            <person name="Rees D.J."/>
            <person name="Mans B.J."/>
        </authorList>
    </citation>
    <scope>NUCLEOTIDE SEQUENCE</scope>
    <source>
        <tissue evidence="2">Salivary glands</tissue>
    </source>
</reference>
<dbReference type="EMBL" id="GEDV01004598">
    <property type="protein sequence ID" value="JAP83959.1"/>
    <property type="molecule type" value="Transcribed_RNA"/>
</dbReference>
<feature type="chain" id="PRO_5007286311" evidence="1">
    <location>
        <begin position="22"/>
        <end position="196"/>
    </location>
</feature>